<keyword evidence="9" id="KW-0811">Translocation</keyword>
<comment type="similarity">
    <text evidence="2">Belongs to the YajC family.</text>
</comment>
<evidence type="ECO:0000256" key="3">
    <source>
        <dbReference type="ARBA" id="ARBA00014962"/>
    </source>
</evidence>
<evidence type="ECO:0000256" key="4">
    <source>
        <dbReference type="ARBA" id="ARBA00022448"/>
    </source>
</evidence>
<dbReference type="OrthoDB" id="9800132at2"/>
<evidence type="ECO:0000256" key="1">
    <source>
        <dbReference type="ARBA" id="ARBA00004162"/>
    </source>
</evidence>
<evidence type="ECO:0000256" key="10">
    <source>
        <dbReference type="ARBA" id="ARBA00023136"/>
    </source>
</evidence>
<dbReference type="STRING" id="633813.SAMN04488087_1630"/>
<reference evidence="13" key="1">
    <citation type="submission" date="2016-11" db="EMBL/GenBank/DDBJ databases">
        <authorList>
            <person name="Varghese N."/>
            <person name="Submissions S."/>
        </authorList>
    </citation>
    <scope>NUCLEOTIDE SEQUENCE [LARGE SCALE GENOMIC DNA]</scope>
    <source>
        <strain evidence="13">DSM 22212</strain>
    </source>
</reference>
<accession>A0A1M6UBC9</accession>
<feature type="transmembrane region" description="Helical" evidence="11">
    <location>
        <begin position="20"/>
        <end position="37"/>
    </location>
</feature>
<evidence type="ECO:0000256" key="2">
    <source>
        <dbReference type="ARBA" id="ARBA00006742"/>
    </source>
</evidence>
<dbReference type="InterPro" id="IPR003849">
    <property type="entry name" value="Preprotein_translocase_YajC"/>
</dbReference>
<evidence type="ECO:0000256" key="7">
    <source>
        <dbReference type="ARBA" id="ARBA00022927"/>
    </source>
</evidence>
<dbReference type="PANTHER" id="PTHR33909:SF1">
    <property type="entry name" value="SEC TRANSLOCON ACCESSORY COMPLEX SUBUNIT YAJC"/>
    <property type="match status" value="1"/>
</dbReference>
<evidence type="ECO:0000256" key="8">
    <source>
        <dbReference type="ARBA" id="ARBA00022989"/>
    </source>
</evidence>
<sequence length="102" mass="11340">MWYNILLAGQPAEGAPNPLVTFLPLILIFVVFYFFLIRPQKKKEEQRQKMIAALKKGDKVVTIGGIHGTVTQVDDTSILLQVDSNTKLRVEKSAVASVLSKD</sequence>
<keyword evidence="10 11" id="KW-0472">Membrane</keyword>
<gene>
    <name evidence="12" type="ORF">SAMN04488087_1630</name>
</gene>
<evidence type="ECO:0000256" key="5">
    <source>
        <dbReference type="ARBA" id="ARBA00022475"/>
    </source>
</evidence>
<keyword evidence="4" id="KW-0813">Transport</keyword>
<keyword evidence="6 11" id="KW-0812">Transmembrane</keyword>
<dbReference type="GO" id="GO:0005886">
    <property type="term" value="C:plasma membrane"/>
    <property type="evidence" value="ECO:0007669"/>
    <property type="project" value="UniProtKB-SubCell"/>
</dbReference>
<dbReference type="PRINTS" id="PR01853">
    <property type="entry name" value="YAJCTRNLCASE"/>
</dbReference>
<evidence type="ECO:0000256" key="11">
    <source>
        <dbReference type="SAM" id="Phobius"/>
    </source>
</evidence>
<dbReference type="RefSeq" id="WP_072715484.1">
    <property type="nucleotide sequence ID" value="NZ_FRAU01000005.1"/>
</dbReference>
<dbReference type="SMART" id="SM01323">
    <property type="entry name" value="YajC"/>
    <property type="match status" value="1"/>
</dbReference>
<evidence type="ECO:0000256" key="6">
    <source>
        <dbReference type="ARBA" id="ARBA00022692"/>
    </source>
</evidence>
<keyword evidence="5" id="KW-1003">Cell membrane</keyword>
<evidence type="ECO:0000256" key="9">
    <source>
        <dbReference type="ARBA" id="ARBA00023010"/>
    </source>
</evidence>
<evidence type="ECO:0000313" key="12">
    <source>
        <dbReference type="EMBL" id="SHK66524.1"/>
    </source>
</evidence>
<dbReference type="Pfam" id="PF02699">
    <property type="entry name" value="YajC"/>
    <property type="match status" value="1"/>
</dbReference>
<dbReference type="EMBL" id="FRAU01000005">
    <property type="protein sequence ID" value="SHK66524.1"/>
    <property type="molecule type" value="Genomic_DNA"/>
</dbReference>
<dbReference type="NCBIfam" id="TIGR00739">
    <property type="entry name" value="yajC"/>
    <property type="match status" value="1"/>
</dbReference>
<dbReference type="PANTHER" id="PTHR33909">
    <property type="entry name" value="SEC TRANSLOCON ACCESSORY COMPLEX SUBUNIT YAJC"/>
    <property type="match status" value="1"/>
</dbReference>
<dbReference type="AlphaFoldDB" id="A0A1M6UBC9"/>
<dbReference type="GO" id="GO:0015031">
    <property type="term" value="P:protein transport"/>
    <property type="evidence" value="ECO:0007669"/>
    <property type="project" value="UniProtKB-KW"/>
</dbReference>
<dbReference type="Proteomes" id="UP000185812">
    <property type="component" value="Unassembled WGS sequence"/>
</dbReference>
<comment type="subcellular location">
    <subcellularLocation>
        <location evidence="1">Cell membrane</location>
        <topology evidence="1">Single-pass membrane protein</topology>
    </subcellularLocation>
</comment>
<name>A0A1M6UBC9_9BACT</name>
<keyword evidence="13" id="KW-1185">Reference proteome</keyword>
<organism evidence="12 13">
    <name type="scientific">Rhodothermus profundi</name>
    <dbReference type="NCBI Taxonomy" id="633813"/>
    <lineage>
        <taxon>Bacteria</taxon>
        <taxon>Pseudomonadati</taxon>
        <taxon>Rhodothermota</taxon>
        <taxon>Rhodothermia</taxon>
        <taxon>Rhodothermales</taxon>
        <taxon>Rhodothermaceae</taxon>
        <taxon>Rhodothermus</taxon>
    </lineage>
</organism>
<keyword evidence="8 11" id="KW-1133">Transmembrane helix</keyword>
<proteinExistence type="inferred from homology"/>
<protein>
    <recommendedName>
        <fullName evidence="3">Sec translocon accessory complex subunit YajC</fullName>
    </recommendedName>
</protein>
<keyword evidence="7" id="KW-0653">Protein transport</keyword>
<evidence type="ECO:0000313" key="13">
    <source>
        <dbReference type="Proteomes" id="UP000185812"/>
    </source>
</evidence>